<evidence type="ECO:0008006" key="3">
    <source>
        <dbReference type="Google" id="ProtNLM"/>
    </source>
</evidence>
<dbReference type="AlphaFoldDB" id="A0A937AD26"/>
<comment type="caution">
    <text evidence="1">The sequence shown here is derived from an EMBL/GenBank/DDBJ whole genome shotgun (WGS) entry which is preliminary data.</text>
</comment>
<name>A0A937AD26_9BACT</name>
<gene>
    <name evidence="1" type="ORF">JKP34_15090</name>
</gene>
<proteinExistence type="predicted"/>
<accession>A0A937AD26</accession>
<sequence length="232" mass="26559">MRTKLFILFISVFVVKYAVKAQNKLYIGLEASIVQDQYTLSNPESSIEPPYPHFVEPATTFNIGYQLNSLISIETGFTYKPFSTGYIIRIDENNTSGTNLSILSRFQIPLRINSKIALLKDKLFLNTTLGYHIGFNPNSYKALEFIGSTGDGYTIEKRYNKSYGLLETAIGLEFNLTNKWSIYNTIGLMHGLKELERTRISEYQDFQRMQSNTIIDKGGYLNIGFGFRYKLK</sequence>
<organism evidence="1 2">
    <name type="scientific">Marivirga atlantica</name>
    <dbReference type="NCBI Taxonomy" id="1548457"/>
    <lineage>
        <taxon>Bacteria</taxon>
        <taxon>Pseudomonadati</taxon>
        <taxon>Bacteroidota</taxon>
        <taxon>Cytophagia</taxon>
        <taxon>Cytophagales</taxon>
        <taxon>Marivirgaceae</taxon>
        <taxon>Marivirga</taxon>
    </lineage>
</organism>
<dbReference type="RefSeq" id="WP_201923301.1">
    <property type="nucleotide sequence ID" value="NZ_JAERQG010000004.1"/>
</dbReference>
<keyword evidence="2" id="KW-1185">Reference proteome</keyword>
<dbReference type="EMBL" id="JAERQG010000004">
    <property type="protein sequence ID" value="MBL0766590.1"/>
    <property type="molecule type" value="Genomic_DNA"/>
</dbReference>
<protein>
    <recommendedName>
        <fullName evidence="3">Outer membrane protein beta-barrel domain-containing protein</fullName>
    </recommendedName>
</protein>
<reference evidence="1" key="1">
    <citation type="submission" date="2021-01" db="EMBL/GenBank/DDBJ databases">
        <title>Marivirga sp. nov., isolated from intertidal surface sediments.</title>
        <authorList>
            <person name="Zhang M."/>
        </authorList>
    </citation>
    <scope>NUCLEOTIDE SEQUENCE</scope>
    <source>
        <strain evidence="1">SM1354</strain>
    </source>
</reference>
<evidence type="ECO:0000313" key="2">
    <source>
        <dbReference type="Proteomes" id="UP000642920"/>
    </source>
</evidence>
<evidence type="ECO:0000313" key="1">
    <source>
        <dbReference type="EMBL" id="MBL0766590.1"/>
    </source>
</evidence>
<dbReference type="Proteomes" id="UP000642920">
    <property type="component" value="Unassembled WGS sequence"/>
</dbReference>